<name>A0AA91DSY9_VARPD</name>
<evidence type="ECO:0000313" key="2">
    <source>
        <dbReference type="Proteomes" id="UP000077852"/>
    </source>
</evidence>
<sequence length="219" mass="24815">MPQPTHHKAWQRHWHDVFDAALGPDDKEPPENVDEDLRLQFEFASLDAEARRRAFSVFPRHEEMLARLQQYQSTPARAIGPDEAVQLLRDGLALVEPMGLDVPDANGPIEVLDTSATTLLKAFSEADSPFIELHDALGEMALRETGEAGQDAYHFLVEPLYRLETSYPILHWVLWPLCAPPGAPDATEADYRLWRGGWSAGWGRDRVFVFDRRKEFGLA</sequence>
<dbReference type="RefSeq" id="WP_081265840.1">
    <property type="nucleotide sequence ID" value="NZ_LVHG01000002.1"/>
</dbReference>
<proteinExistence type="predicted"/>
<protein>
    <submittedName>
        <fullName evidence="1">Uncharacterized protein</fullName>
    </submittedName>
</protein>
<gene>
    <name evidence="1" type="ORF">A3K87_05525</name>
</gene>
<reference evidence="1 2" key="1">
    <citation type="submission" date="2016-03" db="EMBL/GenBank/DDBJ databases">
        <title>Genome sequence of Variovorax paradoxus KB5.</title>
        <authorList>
            <person name="Jeong H."/>
            <person name="Hong C.E."/>
            <person name="Jo S.H."/>
            <person name="Park J.M."/>
        </authorList>
    </citation>
    <scope>NUCLEOTIDE SEQUENCE [LARGE SCALE GENOMIC DNA]</scope>
    <source>
        <strain evidence="1 2">KB5</strain>
    </source>
</reference>
<organism evidence="1 2">
    <name type="scientific">Variovorax paradoxus</name>
    <dbReference type="NCBI Taxonomy" id="34073"/>
    <lineage>
        <taxon>Bacteria</taxon>
        <taxon>Pseudomonadati</taxon>
        <taxon>Pseudomonadota</taxon>
        <taxon>Betaproteobacteria</taxon>
        <taxon>Burkholderiales</taxon>
        <taxon>Comamonadaceae</taxon>
        <taxon>Variovorax</taxon>
    </lineage>
</organism>
<dbReference type="EMBL" id="LVHG01000002">
    <property type="protein sequence ID" value="OAK66997.1"/>
    <property type="molecule type" value="Genomic_DNA"/>
</dbReference>
<accession>A0AA91DSY9</accession>
<evidence type="ECO:0000313" key="1">
    <source>
        <dbReference type="EMBL" id="OAK66997.1"/>
    </source>
</evidence>
<dbReference type="AlphaFoldDB" id="A0AA91DSY9"/>
<dbReference type="Proteomes" id="UP000077852">
    <property type="component" value="Unassembled WGS sequence"/>
</dbReference>
<comment type="caution">
    <text evidence="1">The sequence shown here is derived from an EMBL/GenBank/DDBJ whole genome shotgun (WGS) entry which is preliminary data.</text>
</comment>